<dbReference type="InterPro" id="IPR050312">
    <property type="entry name" value="IolE/XylAMocC-like"/>
</dbReference>
<dbReference type="STRING" id="418495.SAMN05216215_100846"/>
<gene>
    <name evidence="2" type="ORF">SAMN05216215_100846</name>
</gene>
<dbReference type="SUPFAM" id="SSF51658">
    <property type="entry name" value="Xylose isomerase-like"/>
    <property type="match status" value="1"/>
</dbReference>
<evidence type="ECO:0000259" key="1">
    <source>
        <dbReference type="Pfam" id="PF01261"/>
    </source>
</evidence>
<proteinExistence type="predicted"/>
<reference evidence="3" key="1">
    <citation type="submission" date="2016-10" db="EMBL/GenBank/DDBJ databases">
        <authorList>
            <person name="Varghese N."/>
            <person name="Submissions S."/>
        </authorList>
    </citation>
    <scope>NUCLEOTIDE SEQUENCE [LARGE SCALE GENOMIC DNA]</scope>
    <source>
        <strain evidence="3">CGMCC 4.3530</strain>
    </source>
</reference>
<keyword evidence="3" id="KW-1185">Reference proteome</keyword>
<dbReference type="EMBL" id="FNOK01000008">
    <property type="protein sequence ID" value="SDX16561.1"/>
    <property type="molecule type" value="Genomic_DNA"/>
</dbReference>
<evidence type="ECO:0000313" key="3">
    <source>
        <dbReference type="Proteomes" id="UP000199529"/>
    </source>
</evidence>
<dbReference type="InterPro" id="IPR036237">
    <property type="entry name" value="Xyl_isomerase-like_sf"/>
</dbReference>
<accession>A0A1H2ZGQ9</accession>
<dbReference type="Proteomes" id="UP000199529">
    <property type="component" value="Unassembled WGS sequence"/>
</dbReference>
<dbReference type="Pfam" id="PF01261">
    <property type="entry name" value="AP_endonuc_2"/>
    <property type="match status" value="1"/>
</dbReference>
<feature type="domain" description="Xylose isomerase-like TIM barrel" evidence="1">
    <location>
        <begin position="28"/>
        <end position="270"/>
    </location>
</feature>
<name>A0A1H2ZGQ9_9PSEU</name>
<keyword evidence="2" id="KW-0413">Isomerase</keyword>
<dbReference type="RefSeq" id="WP_245761066.1">
    <property type="nucleotide sequence ID" value="NZ_FNOK01000008.1"/>
</dbReference>
<organism evidence="2 3">
    <name type="scientific">Saccharopolyspora shandongensis</name>
    <dbReference type="NCBI Taxonomy" id="418495"/>
    <lineage>
        <taxon>Bacteria</taxon>
        <taxon>Bacillati</taxon>
        <taxon>Actinomycetota</taxon>
        <taxon>Actinomycetes</taxon>
        <taxon>Pseudonocardiales</taxon>
        <taxon>Pseudonocardiaceae</taxon>
        <taxon>Saccharopolyspora</taxon>
    </lineage>
</organism>
<protein>
    <submittedName>
        <fullName evidence="2">Sugar phosphate isomerase/epimerase</fullName>
    </submittedName>
</protein>
<dbReference type="PANTHER" id="PTHR12110">
    <property type="entry name" value="HYDROXYPYRUVATE ISOMERASE"/>
    <property type="match status" value="1"/>
</dbReference>
<evidence type="ECO:0000313" key="2">
    <source>
        <dbReference type="EMBL" id="SDX16561.1"/>
    </source>
</evidence>
<dbReference type="PANTHER" id="PTHR12110:SF41">
    <property type="entry name" value="INOSOSE DEHYDRATASE"/>
    <property type="match status" value="1"/>
</dbReference>
<dbReference type="GO" id="GO:0016853">
    <property type="term" value="F:isomerase activity"/>
    <property type="evidence" value="ECO:0007669"/>
    <property type="project" value="UniProtKB-KW"/>
</dbReference>
<dbReference type="AlphaFoldDB" id="A0A1H2ZGQ9"/>
<dbReference type="Gene3D" id="3.20.20.150">
    <property type="entry name" value="Divalent-metal-dependent TIM barrel enzymes"/>
    <property type="match status" value="1"/>
</dbReference>
<dbReference type="InterPro" id="IPR013022">
    <property type="entry name" value="Xyl_isomerase-like_TIM-brl"/>
</dbReference>
<sequence length="273" mass="28500">MSDRWPGCSTISFRHLGLSEALGVIAGCGFAEIDLGALPGVCDHVPYELTEAAVTEVVSTVRAGGLAVRSVNGDIGDLNRVLDADAARERETHLRRLLGLAAGCGADALVLPCGAQSREPVSGLDADLDRVADQLALAAELATAHDVAIWVEAPHFFRLCADVDLAAKLIERLDPAVGVVLDTSHIVASGGDPAAFALRFGPRLAHVHLRDAVPGEINHSIGNGVVDFPAAFEALRSAGYGGSFALELETRDVTDDERPAAAVRAAEYIATLL</sequence>